<dbReference type="AlphaFoldDB" id="A0A1H2YJR5"/>
<feature type="domain" description="Type VII secretion system protein EssD-like" evidence="1">
    <location>
        <begin position="2"/>
        <end position="67"/>
    </location>
</feature>
<proteinExistence type="predicted"/>
<name>A0A1H2YJR5_9BACL</name>
<dbReference type="Pfam" id="PF13930">
    <property type="entry name" value="Endonuclea_NS_2"/>
    <property type="match status" value="1"/>
</dbReference>
<dbReference type="STRING" id="1048340.SAMN05444487_10990"/>
<protein>
    <submittedName>
        <fullName evidence="2">DNA/RNA non-specific endonuclease</fullName>
    </submittedName>
</protein>
<dbReference type="EMBL" id="FNNQ01000009">
    <property type="protein sequence ID" value="SDX05048.1"/>
    <property type="molecule type" value="Genomic_DNA"/>
</dbReference>
<keyword evidence="3" id="KW-1185">Reference proteome</keyword>
<dbReference type="Proteomes" id="UP000198534">
    <property type="component" value="Unassembled WGS sequence"/>
</dbReference>
<reference evidence="2 3" key="1">
    <citation type="submission" date="2016-10" db="EMBL/GenBank/DDBJ databases">
        <authorList>
            <person name="de Groot N.N."/>
        </authorList>
    </citation>
    <scope>NUCLEOTIDE SEQUENCE [LARGE SCALE GENOMIC DNA]</scope>
    <source>
        <strain evidence="2 3">DSM 45610</strain>
    </source>
</reference>
<dbReference type="InterPro" id="IPR044925">
    <property type="entry name" value="His-Me_finger_sf"/>
</dbReference>
<organism evidence="2 3">
    <name type="scientific">Marininema mesophilum</name>
    <dbReference type="NCBI Taxonomy" id="1048340"/>
    <lineage>
        <taxon>Bacteria</taxon>
        <taxon>Bacillati</taxon>
        <taxon>Bacillota</taxon>
        <taxon>Bacilli</taxon>
        <taxon>Bacillales</taxon>
        <taxon>Thermoactinomycetaceae</taxon>
        <taxon>Marininema</taxon>
    </lineage>
</organism>
<keyword evidence="2" id="KW-0378">Hydrolase</keyword>
<evidence type="ECO:0000313" key="2">
    <source>
        <dbReference type="EMBL" id="SDX05048.1"/>
    </source>
</evidence>
<evidence type="ECO:0000259" key="1">
    <source>
        <dbReference type="Pfam" id="PF13930"/>
    </source>
</evidence>
<gene>
    <name evidence="2" type="ORF">SAMN05444487_10990</name>
</gene>
<dbReference type="Gene3D" id="3.40.570.10">
    <property type="entry name" value="Extracellular Endonuclease, subunit A"/>
    <property type="match status" value="1"/>
</dbReference>
<accession>A0A1H2YJR5</accession>
<keyword evidence="2" id="KW-0255">Endonuclease</keyword>
<dbReference type="InterPro" id="IPR044929">
    <property type="entry name" value="DNA/RNA_non-sp_Endonuclease_sf"/>
</dbReference>
<dbReference type="SUPFAM" id="SSF54060">
    <property type="entry name" value="His-Me finger endonucleases"/>
    <property type="match status" value="1"/>
</dbReference>
<sequence>MASIFGGSGNIDNLVPMNANLNRGAWKKMENAWAASLKDGQEVHVKINPKYKGDSKRPDRIEVRHKTGDGQWVVDIFKNIPGGK</sequence>
<evidence type="ECO:0000313" key="3">
    <source>
        <dbReference type="Proteomes" id="UP000198534"/>
    </source>
</evidence>
<dbReference type="GO" id="GO:0004519">
    <property type="term" value="F:endonuclease activity"/>
    <property type="evidence" value="ECO:0007669"/>
    <property type="project" value="UniProtKB-KW"/>
</dbReference>
<dbReference type="InterPro" id="IPR044927">
    <property type="entry name" value="Endonuclea_NS_2"/>
</dbReference>
<keyword evidence="2" id="KW-0540">Nuclease</keyword>